<dbReference type="Proteomes" id="UP000326759">
    <property type="component" value="Unassembled WGS sequence"/>
</dbReference>
<name>A0A5N5T3J5_9CRUS</name>
<organism evidence="1 2">
    <name type="scientific">Armadillidium nasatum</name>
    <dbReference type="NCBI Taxonomy" id="96803"/>
    <lineage>
        <taxon>Eukaryota</taxon>
        <taxon>Metazoa</taxon>
        <taxon>Ecdysozoa</taxon>
        <taxon>Arthropoda</taxon>
        <taxon>Crustacea</taxon>
        <taxon>Multicrustacea</taxon>
        <taxon>Malacostraca</taxon>
        <taxon>Eumalacostraca</taxon>
        <taxon>Peracarida</taxon>
        <taxon>Isopoda</taxon>
        <taxon>Oniscidea</taxon>
        <taxon>Crinocheta</taxon>
        <taxon>Armadillidiidae</taxon>
        <taxon>Armadillidium</taxon>
    </lineage>
</organism>
<keyword evidence="2" id="KW-1185">Reference proteome</keyword>
<comment type="caution">
    <text evidence="1">The sequence shown here is derived from an EMBL/GenBank/DDBJ whole genome shotgun (WGS) entry which is preliminary data.</text>
</comment>
<dbReference type="PANTHER" id="PTHR43372:SF4">
    <property type="entry name" value="FATTY-ACID AMIDE HYDROLASE 2"/>
    <property type="match status" value="1"/>
</dbReference>
<proteinExistence type="predicted"/>
<dbReference type="EMBL" id="SEYY01011813">
    <property type="protein sequence ID" value="KAB7501073.1"/>
    <property type="molecule type" value="Genomic_DNA"/>
</dbReference>
<reference evidence="1 2" key="1">
    <citation type="journal article" date="2019" name="PLoS Biol.">
        <title>Sex chromosomes control vertical transmission of feminizing Wolbachia symbionts in an isopod.</title>
        <authorList>
            <person name="Becking T."/>
            <person name="Chebbi M.A."/>
            <person name="Giraud I."/>
            <person name="Moumen B."/>
            <person name="Laverre T."/>
            <person name="Caubet Y."/>
            <person name="Peccoud J."/>
            <person name="Gilbert C."/>
            <person name="Cordaux R."/>
        </authorList>
    </citation>
    <scope>NUCLEOTIDE SEQUENCE [LARGE SCALE GENOMIC DNA]</scope>
    <source>
        <strain evidence="1">ANa2</strain>
        <tissue evidence="1">Whole body excluding digestive tract and cuticle</tissue>
    </source>
</reference>
<dbReference type="InterPro" id="IPR052739">
    <property type="entry name" value="FAAH2"/>
</dbReference>
<accession>A0A5N5T3J5</accession>
<sequence>MENEGGNPLISRVNPEITFAQWKVLKHFEEEFKITPVKVNFKQLPYSLNIFLTKLSSEKAANKFSLEYGNRKEQVSLFKEFFKWLIGTSKHTVTCLMNIANEKIPMGQNDKKYLDLCDDLEKEFKELLGDNGVFIFPTQPKNDILPQRDPSLLF</sequence>
<dbReference type="PANTHER" id="PTHR43372">
    <property type="entry name" value="FATTY-ACID AMIDE HYDROLASE"/>
    <property type="match status" value="1"/>
</dbReference>
<protein>
    <submittedName>
        <fullName evidence="1">Uncharacterized protein</fullName>
    </submittedName>
</protein>
<evidence type="ECO:0000313" key="2">
    <source>
        <dbReference type="Proteomes" id="UP000326759"/>
    </source>
</evidence>
<gene>
    <name evidence="1" type="ORF">Anas_13350</name>
</gene>
<dbReference type="AlphaFoldDB" id="A0A5N5T3J5"/>
<evidence type="ECO:0000313" key="1">
    <source>
        <dbReference type="EMBL" id="KAB7501073.1"/>
    </source>
</evidence>
<dbReference type="OrthoDB" id="6428749at2759"/>
<dbReference type="GO" id="GO:0012505">
    <property type="term" value="C:endomembrane system"/>
    <property type="evidence" value="ECO:0007669"/>
    <property type="project" value="TreeGrafter"/>
</dbReference>